<reference evidence="2 3" key="2">
    <citation type="journal article" date="2014" name="J. Gen. Appl. Microbiol.">
        <title>The early diverging ascomycetous budding yeast Saitoella complicata has three histone deacetylases belonging to the Clr6, Hos2, and Rpd3 lineages.</title>
        <authorList>
            <person name="Nishida H."/>
            <person name="Matsumoto T."/>
            <person name="Kondo S."/>
            <person name="Hamamoto M."/>
            <person name="Yoshikawa H."/>
        </authorList>
    </citation>
    <scope>NUCLEOTIDE SEQUENCE [LARGE SCALE GENOMIC DNA]</scope>
    <source>
        <strain evidence="2 3">NRRL Y-17804</strain>
    </source>
</reference>
<sequence length="371" mass="41065">MCVMSKLSFATFQRTGIDESNTPHPQPAHALLFSLPFKYSPSILAICLLNNSMSIPSRFSQHLPHPSLQSLLPPPHLSVSTSHGAGYHDHGVELSPRRRPGGRAFDVDAPAAFMSLFDEPRVCVRGRKEGRTQTCRLSTFATDGPEQENGMYPGERARAMDHSSSRSHRKGRRHHQRCAEHCITCSNDFSREEASIRHFYARYREVTGQEYVPHIPAGTGTGAVEAAVRALTDDAALSGGTILEPVGGGGEKGQPASGREGVDEMDEYATYLKELEQEGYQYLLPSSCGGSEKQSPTEHEQGKDKKRPTLEKGDSMFEYMNHLQDMEDEGAKQLAARLPPSILPGRGTEMRRRVNMSQIRGRRSLSMDEDI</sequence>
<name>A0A0E9NC62_SAICN</name>
<feature type="region of interest" description="Disordered" evidence="1">
    <location>
        <begin position="284"/>
        <end position="312"/>
    </location>
</feature>
<feature type="compositionally biased region" description="Basic and acidic residues" evidence="1">
    <location>
        <begin position="86"/>
        <end position="96"/>
    </location>
</feature>
<dbReference type="Proteomes" id="UP000033140">
    <property type="component" value="Unassembled WGS sequence"/>
</dbReference>
<feature type="region of interest" description="Disordered" evidence="1">
    <location>
        <begin position="338"/>
        <end position="371"/>
    </location>
</feature>
<evidence type="ECO:0000256" key="1">
    <source>
        <dbReference type="SAM" id="MobiDB-lite"/>
    </source>
</evidence>
<protein>
    <submittedName>
        <fullName evidence="2">Uncharacterized protein</fullName>
    </submittedName>
</protein>
<evidence type="ECO:0000313" key="3">
    <source>
        <dbReference type="Proteomes" id="UP000033140"/>
    </source>
</evidence>
<reference evidence="2 3" key="1">
    <citation type="journal article" date="2011" name="J. Gen. Appl. Microbiol.">
        <title>Draft genome sequencing of the enigmatic yeast Saitoella complicata.</title>
        <authorList>
            <person name="Nishida H."/>
            <person name="Hamamoto M."/>
            <person name="Sugiyama J."/>
        </authorList>
    </citation>
    <scope>NUCLEOTIDE SEQUENCE [LARGE SCALE GENOMIC DNA]</scope>
    <source>
        <strain evidence="2 3">NRRL Y-17804</strain>
    </source>
</reference>
<dbReference type="EMBL" id="BACD03000008">
    <property type="protein sequence ID" value="GAO47316.1"/>
    <property type="molecule type" value="Genomic_DNA"/>
</dbReference>
<feature type="compositionally biased region" description="Basic and acidic residues" evidence="1">
    <location>
        <begin position="295"/>
        <end position="312"/>
    </location>
</feature>
<feature type="region of interest" description="Disordered" evidence="1">
    <location>
        <begin position="70"/>
        <end position="103"/>
    </location>
</feature>
<organism evidence="2 3">
    <name type="scientific">Saitoella complicata (strain BCRC 22490 / CBS 7301 / JCM 7358 / NBRC 10748 / NRRL Y-17804)</name>
    <dbReference type="NCBI Taxonomy" id="698492"/>
    <lineage>
        <taxon>Eukaryota</taxon>
        <taxon>Fungi</taxon>
        <taxon>Dikarya</taxon>
        <taxon>Ascomycota</taxon>
        <taxon>Taphrinomycotina</taxon>
        <taxon>Taphrinomycotina incertae sedis</taxon>
        <taxon>Saitoella</taxon>
    </lineage>
</organism>
<dbReference type="AlphaFoldDB" id="A0A0E9NC62"/>
<feature type="region of interest" description="Disordered" evidence="1">
    <location>
        <begin position="239"/>
        <end position="261"/>
    </location>
</feature>
<reference evidence="2 3" key="3">
    <citation type="journal article" date="2015" name="Genome Announc.">
        <title>Draft Genome Sequence of the Archiascomycetous Yeast Saitoella complicata.</title>
        <authorList>
            <person name="Yamauchi K."/>
            <person name="Kondo S."/>
            <person name="Hamamoto M."/>
            <person name="Takahashi Y."/>
            <person name="Ogura Y."/>
            <person name="Hayashi T."/>
            <person name="Nishida H."/>
        </authorList>
    </citation>
    <scope>NUCLEOTIDE SEQUENCE [LARGE SCALE GENOMIC DNA]</scope>
    <source>
        <strain evidence="2 3">NRRL Y-17804</strain>
    </source>
</reference>
<gene>
    <name evidence="2" type="ORF">G7K_1524-t1</name>
</gene>
<keyword evidence="3" id="KW-1185">Reference proteome</keyword>
<accession>A0A0E9NC62</accession>
<evidence type="ECO:0000313" key="2">
    <source>
        <dbReference type="EMBL" id="GAO47316.1"/>
    </source>
</evidence>
<proteinExistence type="predicted"/>
<comment type="caution">
    <text evidence="2">The sequence shown here is derived from an EMBL/GenBank/DDBJ whole genome shotgun (WGS) entry which is preliminary data.</text>
</comment>